<dbReference type="FunFam" id="1.10.10.10:FF:000024">
    <property type="entry name" value="U5 small nuclear ribonucleoprotein helicase"/>
    <property type="match status" value="1"/>
</dbReference>
<dbReference type="Pfam" id="PF18149">
    <property type="entry name" value="Helicase_PWI"/>
    <property type="match status" value="1"/>
</dbReference>
<dbReference type="SMART" id="SM00487">
    <property type="entry name" value="DEXDc"/>
    <property type="match status" value="2"/>
</dbReference>
<dbReference type="FunFam" id="3.40.50.300:FF:000102">
    <property type="entry name" value="RNA helicase, activating signal cointegrator 1"/>
    <property type="match status" value="1"/>
</dbReference>
<dbReference type="CDD" id="cd18021">
    <property type="entry name" value="DEXHc_Brr2_2"/>
    <property type="match status" value="1"/>
</dbReference>
<dbReference type="InterPro" id="IPR027417">
    <property type="entry name" value="P-loop_NTPase"/>
</dbReference>
<dbReference type="CDD" id="cd00302">
    <property type="entry name" value="cytochrome_P450"/>
    <property type="match status" value="1"/>
</dbReference>
<feature type="compositionally biased region" description="Acidic residues" evidence="13">
    <location>
        <begin position="798"/>
        <end position="830"/>
    </location>
</feature>
<dbReference type="EMBL" id="SEOQ01000066">
    <property type="protein sequence ID" value="TFY71122.1"/>
    <property type="molecule type" value="Genomic_DNA"/>
</dbReference>
<dbReference type="InterPro" id="IPR001128">
    <property type="entry name" value="Cyt_P450"/>
</dbReference>
<dbReference type="FunFam" id="3.40.50.300:FF:000368">
    <property type="entry name" value="U5 small nuclear ribonucleoprotein 200 kDa helicase"/>
    <property type="match status" value="1"/>
</dbReference>
<dbReference type="InterPro" id="IPR035892">
    <property type="entry name" value="C2_domain_sf"/>
</dbReference>
<dbReference type="Gene3D" id="3.40.50.300">
    <property type="entry name" value="P-loop containing nucleotide triphosphate hydrolases"/>
    <property type="match status" value="4"/>
</dbReference>
<evidence type="ECO:0000256" key="6">
    <source>
        <dbReference type="ARBA" id="ARBA00022801"/>
    </source>
</evidence>
<protein>
    <recommendedName>
        <fullName evidence="2">RNA helicase</fullName>
        <ecNumber evidence="2">3.6.4.13</ecNumber>
    </recommendedName>
</protein>
<dbReference type="CDD" id="cd18019">
    <property type="entry name" value="DEXHc_Brr2_1"/>
    <property type="match status" value="1"/>
</dbReference>
<dbReference type="InterPro" id="IPR057842">
    <property type="entry name" value="WH_MER3"/>
</dbReference>
<dbReference type="GO" id="GO:0000393">
    <property type="term" value="P:spliceosomal conformational changes to generate catalytic conformation"/>
    <property type="evidence" value="ECO:0007669"/>
    <property type="project" value="UniProtKB-ARBA"/>
</dbReference>
<dbReference type="Gene3D" id="1.10.630.10">
    <property type="entry name" value="Cytochrome P450"/>
    <property type="match status" value="1"/>
</dbReference>
<keyword evidence="7" id="KW-0347">Helicase</keyword>
<dbReference type="PANTHER" id="PTHR47961:SF4">
    <property type="entry name" value="ACTIVATING SIGNAL COINTEGRATOR 1 COMPLEX SUBUNIT 3"/>
    <property type="match status" value="1"/>
</dbReference>
<dbReference type="InterPro" id="IPR001650">
    <property type="entry name" value="Helicase_C-like"/>
</dbReference>
<comment type="caution">
    <text evidence="16">The sequence shown here is derived from an EMBL/GenBank/DDBJ whole genome shotgun (WGS) entry which is preliminary data.</text>
</comment>
<evidence type="ECO:0000256" key="8">
    <source>
        <dbReference type="ARBA" id="ARBA00022840"/>
    </source>
</evidence>
<dbReference type="Pfam" id="PF00270">
    <property type="entry name" value="DEAD"/>
    <property type="match status" value="2"/>
</dbReference>
<dbReference type="SUPFAM" id="SSF48264">
    <property type="entry name" value="Cytochrome P450"/>
    <property type="match status" value="1"/>
</dbReference>
<dbReference type="STRING" id="205917.A0A4Y9Z996"/>
<dbReference type="FunFam" id="1.10.10.10:FF:000012">
    <property type="entry name" value="U5 small nuclear ribonucleoprotein helicase"/>
    <property type="match status" value="1"/>
</dbReference>
<dbReference type="SUPFAM" id="SSF81296">
    <property type="entry name" value="E set domains"/>
    <property type="match status" value="1"/>
</dbReference>
<evidence type="ECO:0000256" key="1">
    <source>
        <dbReference type="ARBA" id="ARBA00004123"/>
    </source>
</evidence>
<keyword evidence="17" id="KW-1185">Reference proteome</keyword>
<dbReference type="Pfam" id="PF00271">
    <property type="entry name" value="Helicase_C"/>
    <property type="match status" value="1"/>
</dbReference>
<dbReference type="FunFam" id="1.10.150.20:FF:000004">
    <property type="entry name" value="U5 small nuclear ribonucleoprotein helicase"/>
    <property type="match status" value="1"/>
</dbReference>
<evidence type="ECO:0000313" key="16">
    <source>
        <dbReference type="EMBL" id="TFY71122.1"/>
    </source>
</evidence>
<dbReference type="Gene3D" id="1.10.10.10">
    <property type="entry name" value="Winged helix-like DNA-binding domain superfamily/Winged helix DNA-binding domain"/>
    <property type="match status" value="2"/>
</dbReference>
<evidence type="ECO:0000313" key="17">
    <source>
        <dbReference type="Proteomes" id="UP000298327"/>
    </source>
</evidence>
<dbReference type="SUPFAM" id="SSF46785">
    <property type="entry name" value="Winged helix' DNA-binding domain"/>
    <property type="match status" value="2"/>
</dbReference>
<feature type="domain" description="Helicase C-terminal" evidence="15">
    <location>
        <begin position="1310"/>
        <end position="1499"/>
    </location>
</feature>
<dbReference type="Pfam" id="PF02889">
    <property type="entry name" value="Sec63"/>
    <property type="match status" value="2"/>
</dbReference>
<evidence type="ECO:0000256" key="11">
    <source>
        <dbReference type="ARBA" id="ARBA00047984"/>
    </source>
</evidence>
<name>A0A4Y9Z996_9AGAM</name>
<dbReference type="Pfam" id="PF00067">
    <property type="entry name" value="p450"/>
    <property type="match status" value="1"/>
</dbReference>
<comment type="subcellular location">
    <subcellularLocation>
        <location evidence="1">Nucleus</location>
    </subcellularLocation>
</comment>
<dbReference type="SUPFAM" id="SSF52540">
    <property type="entry name" value="P-loop containing nucleoside triphosphate hydrolases"/>
    <property type="match status" value="4"/>
</dbReference>
<feature type="compositionally biased region" description="Basic and acidic residues" evidence="13">
    <location>
        <begin position="607"/>
        <end position="616"/>
    </location>
</feature>
<dbReference type="FunFam" id="3.40.50.300:FF:000062">
    <property type="entry name" value="U5 small nuclear ribonucleoprotein helicase"/>
    <property type="match status" value="1"/>
</dbReference>
<evidence type="ECO:0000259" key="15">
    <source>
        <dbReference type="PROSITE" id="PS51194"/>
    </source>
</evidence>
<dbReference type="InterPro" id="IPR014756">
    <property type="entry name" value="Ig_E-set"/>
</dbReference>
<dbReference type="PROSITE" id="PS51192">
    <property type="entry name" value="HELICASE_ATP_BIND_1"/>
    <property type="match status" value="2"/>
</dbReference>
<dbReference type="FunFam" id="1.10.3380.10:FF:000002">
    <property type="entry name" value="Activating signal cointegrator 1 complex subunit 3"/>
    <property type="match status" value="1"/>
</dbReference>
<dbReference type="GO" id="GO:0004497">
    <property type="term" value="F:monooxygenase activity"/>
    <property type="evidence" value="ECO:0007669"/>
    <property type="project" value="InterPro"/>
</dbReference>
<dbReference type="EC" id="3.6.4.13" evidence="2"/>
<feature type="domain" description="Helicase ATP-binding" evidence="14">
    <location>
        <begin position="1935"/>
        <end position="2111"/>
    </location>
</feature>
<dbReference type="InterPro" id="IPR041094">
    <property type="entry name" value="Brr2_helicase_PWI"/>
</dbReference>
<dbReference type="SMART" id="SM00973">
    <property type="entry name" value="Sec63"/>
    <property type="match status" value="2"/>
</dbReference>
<dbReference type="InterPro" id="IPR002401">
    <property type="entry name" value="Cyt_P450_E_grp-I"/>
</dbReference>
<dbReference type="InterPro" id="IPR017972">
    <property type="entry name" value="Cyt_P450_CS"/>
</dbReference>
<dbReference type="PROSITE" id="PS00086">
    <property type="entry name" value="CYTOCHROME_P450"/>
    <property type="match status" value="1"/>
</dbReference>
<dbReference type="InterPro" id="IPR004179">
    <property type="entry name" value="Sec63-dom"/>
</dbReference>
<dbReference type="Proteomes" id="UP000298327">
    <property type="component" value="Unassembled WGS sequence"/>
</dbReference>
<comment type="catalytic activity">
    <reaction evidence="11">
        <text>ATP + H2O = ADP + phosphate + H(+)</text>
        <dbReference type="Rhea" id="RHEA:13065"/>
        <dbReference type="ChEBI" id="CHEBI:15377"/>
        <dbReference type="ChEBI" id="CHEBI:15378"/>
        <dbReference type="ChEBI" id="CHEBI:30616"/>
        <dbReference type="ChEBI" id="CHEBI:43474"/>
        <dbReference type="ChEBI" id="CHEBI:456216"/>
        <dbReference type="EC" id="3.6.4.13"/>
    </reaction>
</comment>
<dbReference type="InterPro" id="IPR036388">
    <property type="entry name" value="WH-like_DNA-bd_sf"/>
</dbReference>
<dbReference type="FunFam" id="3.40.50.300:FF:000254">
    <property type="entry name" value="U5 small nuclear ribonucleoprotein helicase"/>
    <property type="match status" value="1"/>
</dbReference>
<feature type="domain" description="Helicase ATP-binding" evidence="14">
    <location>
        <begin position="1087"/>
        <end position="1271"/>
    </location>
</feature>
<keyword evidence="8" id="KW-0067">ATP-binding</keyword>
<evidence type="ECO:0000256" key="9">
    <source>
        <dbReference type="ARBA" id="ARBA00023004"/>
    </source>
</evidence>
<dbReference type="GO" id="GO:0016787">
    <property type="term" value="F:hydrolase activity"/>
    <property type="evidence" value="ECO:0007669"/>
    <property type="project" value="UniProtKB-KW"/>
</dbReference>
<gene>
    <name evidence="16" type="ORF">EVG20_g1894</name>
</gene>
<dbReference type="SMART" id="SM00382">
    <property type="entry name" value="AAA"/>
    <property type="match status" value="2"/>
</dbReference>
<keyword evidence="6" id="KW-0378">Hydrolase</keyword>
<evidence type="ECO:0000256" key="2">
    <source>
        <dbReference type="ARBA" id="ARBA00012552"/>
    </source>
</evidence>
<feature type="region of interest" description="Disordered" evidence="13">
    <location>
        <begin position="798"/>
        <end position="857"/>
    </location>
</feature>
<dbReference type="InterPro" id="IPR050474">
    <property type="entry name" value="Hel308_SKI2-like"/>
</dbReference>
<dbReference type="InterPro" id="IPR003593">
    <property type="entry name" value="AAA+_ATPase"/>
</dbReference>
<dbReference type="SUPFAM" id="SSF158702">
    <property type="entry name" value="Sec63 N-terminal domain-like"/>
    <property type="match status" value="2"/>
</dbReference>
<dbReference type="SMART" id="SM00490">
    <property type="entry name" value="HELICc"/>
    <property type="match status" value="2"/>
</dbReference>
<dbReference type="PRINTS" id="PR00385">
    <property type="entry name" value="P450"/>
</dbReference>
<organism evidence="16 17">
    <name type="scientific">Dentipellis fragilis</name>
    <dbReference type="NCBI Taxonomy" id="205917"/>
    <lineage>
        <taxon>Eukaryota</taxon>
        <taxon>Fungi</taxon>
        <taxon>Dikarya</taxon>
        <taxon>Basidiomycota</taxon>
        <taxon>Agaricomycotina</taxon>
        <taxon>Agaricomycetes</taxon>
        <taxon>Russulales</taxon>
        <taxon>Hericiaceae</taxon>
        <taxon>Dentipellis</taxon>
    </lineage>
</organism>
<accession>A0A4Y9Z996</accession>
<comment type="cofactor">
    <cofactor evidence="12">
        <name>heme</name>
        <dbReference type="ChEBI" id="CHEBI:30413"/>
    </cofactor>
</comment>
<dbReference type="GO" id="GO:0003678">
    <property type="term" value="F:DNA helicase activity"/>
    <property type="evidence" value="ECO:0007669"/>
    <property type="project" value="TreeGrafter"/>
</dbReference>
<dbReference type="GO" id="GO:0000712">
    <property type="term" value="P:resolution of meiotic recombination intermediates"/>
    <property type="evidence" value="ECO:0007669"/>
    <property type="project" value="TreeGrafter"/>
</dbReference>
<dbReference type="Gene3D" id="1.10.3380.10">
    <property type="entry name" value="Sec63 N-terminal domain-like domain"/>
    <property type="match status" value="2"/>
</dbReference>
<evidence type="ECO:0000256" key="5">
    <source>
        <dbReference type="ARBA" id="ARBA00022741"/>
    </source>
</evidence>
<keyword evidence="12" id="KW-0349">Heme</keyword>
<keyword evidence="4" id="KW-0677">Repeat</keyword>
<feature type="region of interest" description="Disordered" evidence="13">
    <location>
        <begin position="607"/>
        <end position="664"/>
    </location>
</feature>
<dbReference type="Gene3D" id="1.10.150.20">
    <property type="entry name" value="5' to 3' exonuclease, C-terminal subdomain"/>
    <property type="match status" value="2"/>
</dbReference>
<feature type="compositionally biased region" description="Acidic residues" evidence="13">
    <location>
        <begin position="2729"/>
        <end position="2752"/>
    </location>
</feature>
<dbReference type="GO" id="GO:0016705">
    <property type="term" value="F:oxidoreductase activity, acting on paired donors, with incorporation or reduction of molecular oxygen"/>
    <property type="evidence" value="ECO:0007669"/>
    <property type="project" value="InterPro"/>
</dbReference>
<keyword evidence="5" id="KW-0547">Nucleotide-binding</keyword>
<dbReference type="Gene3D" id="2.60.40.150">
    <property type="entry name" value="C2 domain"/>
    <property type="match status" value="2"/>
</dbReference>
<dbReference type="PRINTS" id="PR00463">
    <property type="entry name" value="EP450I"/>
</dbReference>
<reference evidence="16 17" key="1">
    <citation type="submission" date="2019-02" db="EMBL/GenBank/DDBJ databases">
        <title>Genome sequencing of the rare red list fungi Dentipellis fragilis.</title>
        <authorList>
            <person name="Buettner E."/>
            <person name="Kellner H."/>
        </authorList>
    </citation>
    <scope>NUCLEOTIDE SEQUENCE [LARGE SCALE GENOMIC DNA]</scope>
    <source>
        <strain evidence="16 17">DSM 105465</strain>
    </source>
</reference>
<evidence type="ECO:0000256" key="13">
    <source>
        <dbReference type="SAM" id="MobiDB-lite"/>
    </source>
</evidence>
<dbReference type="FunFam" id="1.10.3380.10:FF:000001">
    <property type="entry name" value="U5 small nuclear ribonucleoprotein helicase"/>
    <property type="match status" value="1"/>
</dbReference>
<evidence type="ECO:0000256" key="10">
    <source>
        <dbReference type="ARBA" id="ARBA00023242"/>
    </source>
</evidence>
<dbReference type="InterPro" id="IPR048863">
    <property type="entry name" value="BRR2_plug"/>
</dbReference>
<feature type="region of interest" description="Disordered" evidence="13">
    <location>
        <begin position="2727"/>
        <end position="2752"/>
    </location>
</feature>
<keyword evidence="3 12" id="KW-0479">Metal-binding</keyword>
<keyword evidence="10" id="KW-0539">Nucleus</keyword>
<dbReference type="Pfam" id="PF23445">
    <property type="entry name" value="WHD_SNRNP200"/>
    <property type="match status" value="2"/>
</dbReference>
<evidence type="ECO:0000256" key="3">
    <source>
        <dbReference type="ARBA" id="ARBA00022723"/>
    </source>
</evidence>
<feature type="compositionally biased region" description="Basic and acidic residues" evidence="13">
    <location>
        <begin position="639"/>
        <end position="664"/>
    </location>
</feature>
<dbReference type="GO" id="GO:0005506">
    <property type="term" value="F:iron ion binding"/>
    <property type="evidence" value="ECO:0007669"/>
    <property type="project" value="InterPro"/>
</dbReference>
<dbReference type="CDD" id="cd18795">
    <property type="entry name" value="SF2_C_Ski2"/>
    <property type="match status" value="1"/>
</dbReference>
<dbReference type="OrthoDB" id="5575at2759"/>
<proteinExistence type="predicted"/>
<dbReference type="PROSITE" id="PS51194">
    <property type="entry name" value="HELICASE_CTER"/>
    <property type="match status" value="1"/>
</dbReference>
<dbReference type="InterPro" id="IPR014001">
    <property type="entry name" value="Helicase_ATP-bd"/>
</dbReference>
<dbReference type="FunFam" id="1.10.150.20:FF:000013">
    <property type="entry name" value="U5 small nuclear ribonucleoprotein kDa helicase"/>
    <property type="match status" value="1"/>
</dbReference>
<feature type="binding site" description="axial binding residue" evidence="12">
    <location>
        <position position="499"/>
    </location>
    <ligand>
        <name>heme</name>
        <dbReference type="ChEBI" id="CHEBI:30413"/>
    </ligand>
    <ligandPart>
        <name>Fe</name>
        <dbReference type="ChEBI" id="CHEBI:18248"/>
    </ligandPart>
</feature>
<dbReference type="FunFam" id="2.60.40.150:FF:000133">
    <property type="entry name" value="Pre-mRNA splicing helicase, putative"/>
    <property type="match status" value="1"/>
</dbReference>
<dbReference type="InterPro" id="IPR036396">
    <property type="entry name" value="Cyt_P450_sf"/>
</dbReference>
<evidence type="ECO:0000256" key="4">
    <source>
        <dbReference type="ARBA" id="ARBA00022737"/>
    </source>
</evidence>
<dbReference type="GO" id="GO:0005524">
    <property type="term" value="F:ATP binding"/>
    <property type="evidence" value="ECO:0007669"/>
    <property type="project" value="UniProtKB-KW"/>
</dbReference>
<dbReference type="InterPro" id="IPR011545">
    <property type="entry name" value="DEAD/DEAH_box_helicase_dom"/>
</dbReference>
<evidence type="ECO:0000256" key="12">
    <source>
        <dbReference type="PIRSR" id="PIRSR602401-1"/>
    </source>
</evidence>
<dbReference type="PANTHER" id="PTHR47961">
    <property type="entry name" value="DNA POLYMERASE THETA, PUTATIVE (AFU_ORTHOLOGUE AFUA_1G05260)-RELATED"/>
    <property type="match status" value="1"/>
</dbReference>
<dbReference type="GO" id="GO:0020037">
    <property type="term" value="F:heme binding"/>
    <property type="evidence" value="ECO:0007669"/>
    <property type="project" value="InterPro"/>
</dbReference>
<dbReference type="GO" id="GO:0005682">
    <property type="term" value="C:U5 snRNP"/>
    <property type="evidence" value="ECO:0007669"/>
    <property type="project" value="UniProtKB-ARBA"/>
</dbReference>
<dbReference type="GO" id="GO:0003676">
    <property type="term" value="F:nucleic acid binding"/>
    <property type="evidence" value="ECO:0007669"/>
    <property type="project" value="InterPro"/>
</dbReference>
<sequence>MTAQLSPLAQIWNGDFPECVIMLRSFGELCDARYEMWGEEPIRSFPPQNASPRPLLHVELSRRMQWIWDRRLEKASKGAIESYLGVFEYCAQAPSRHGVLECFTSIPFQNETHGCRCLSSIVSLCSLLLSFLSGETEDERAQRLIIPFQNIRGEGVVVVWVLGEWYIHVLNHKLGKELMENKFIRKQMPRTEMAFWKLTGTQNVVLTEGDVWKKQSRIVRDALHRNIPIDQFTALSHQLFHLMGDGGHLRWDDYTHRFTLDAVGTAVMGYDFQALLRPDGSFVQHYHEVMREISRPLYVAFPILERCFPRFRLRRKIDAFQARFQHIVDLKRQDPGNDFVSYLLDQQDLSDEEVRDNIVTMFMAGHDTTAGALSTIVYYLAKFPQHQKRARAEVFAVLGDTNDPTIGEFENMPFLNACIRESLRLNGPSTITIPRISPVPTRLGSYTIPPNVPMALNLYAVLHDGTAWPNPDLFDPDRFMGNTQTDGGWLPFGTGSRRCPASNFSLYEQRTLIALLLRHFEWTLPADSVHRDAIKNAFSTFALNLPKDMYIDFKLVSLSSTSTTTTNPILSLQKLYIMSGRPAGKPDLSGYNYGAISSLVLTADRSALPRRDKEPDGAPTSLVGRIDPREMGSRVQRQAPKDVEKKKKKAADNQDLTERQLAKRKAEAPGFGYADIIEATQDVEGLIYRPRTAETREVYELILSTVHQALGDQAQDVVRSAADTVLETLKNEGMKDFDKKKEVEEVVGSITNEAFSQLVNLSKKITDYGAEDEAIVNPDMERKDAEIDEEMGVAVVFDEEEQESEEEEGFEIREDSEEEENEAAEGEGEAMETKEGGSEELVIGGSSGEGRTKTKADKDLVTPHSIDGFWVQRQVSEVYSDPVTAADKAASVLSILGSESSLRDAENQLMELFEYQSFDVITKFLKNRDVVVWCTKLARSDADERVNIEVAMREKGLGWILRELAGDRQAKGRPDDAMDVDEEHKPATVPKTATLAPGSTVQPKKTVDLENMAFSQGGHLMSNKKCRLPEGSIKRSRKGYEEIHVPAPKQKPVAAGDLVPISDLPAWAREAFSGTKSLNRVQSKLYPVAFGTDEPILLCAPTGAGKTNVAMLAILNEMSKYRDEATGAFDLDAFKIVYVAPMKALVQEMVGNFNSRLNVFGIKVGELTGDSQMTKQQIAETQIIVTTPEKWDVITRKSSDTSYTNLVRLLIIDEIHLLHDERGPVLESVIARTIRRMEQTSDYVRLVGLSATLPNYEDVATFLRVDESKGLFYFDASYRPCALQQQFVGVTEKKAIKRYQVMNEVCYEKVLDQAGKNQTLVFVHSRKETAKTAKFIRDMAIEKGTITQFVKPDSAVHEILNEESNNVKDSNLKDLLPFGFAIHHAGMCREDRALVEELFADGSIQVLVCTATLAWGVNLPAHAVIIKGTQIYNPEKGRWVELSSQDVLQMLGRAGRPQYDTYGEGVIITNHSELQYYLSLMNQQLPIESQFVSKLTDNLNAEIVLGTVRNRDEAVQWLGYTYLYVRMLKSPALYSVGADYQEDDAALVQKRADIVHSAAALLEKCSLIKYERASGRFQSTELGRIASYYYVTYSSMATYNQHLRPTMSTLELFRVFALSNEFKLIPVRQEEKLELGKLLERVPIPVKEGVEEPAAKINVLLQTYISQLKLEGFALVADMVYVQQSAGRILRAMFEICLKRGWAVPARAALDLCKMVERRMWGSMTPLRQFKGVPSEIIRKAEGKQFPWYRYFDLSPPEIGELLGIPNAGRLVHRLVHSFPKLQLQAQVQPITRSLLRIDLSIIPDFRWDEKIHGGAETFHILVEDVDGEIILFQDSFVLRQRYAEDEHNVTLTVPMFEPVPPNYYISVISDRWLHAETRLPISFKHLILPEKFPPPTPLLDLQPLPLSALHNKDFESIYSSTLQTFNKIQTQVFQALYTSDENVFIGAPTGSGKTICAEFALLRLWSNREQPRAVCIEPYQEMVDQRVAEWRAKFGKLQGGKEIVGLTGETSGDLRLLEKGDVIVCTPSQWDVLSRRWRQRKNVQNIGLLIADEVQLVGGEVGPTYEVIISRTRYVSAQTEIKTRIVACGVSLANARDLGEWIGAPSHAIFNFPPSARPLDMDIHLQSFQIPHFPSLMIAMSKPAYLAIREYAPTKPVIIFVPSRQQCKLTANDLLIHCAADDNEDQYLNIELADLQPHLDHVTDKTLVDMLKHGIGYYHEALSKQDKRIVERLFQSGAIQVLIASKDTAWSLPVSSYMVIIMGVQSYEGKEHRYVDYPVMDVLQMMGRACRPTEDDRSRCVLMCQQTRKDFYKKFLAEGLPIESHLPTHMLHDYFLAEIAVRTIENKQDAMDILTWTYFYRRMTQNPNYYNLHNVSHQHLSDHLSELVESTLNDLVNSKCIAIEDEMDVSPLNLGMIAAYYNISYVTVEVYTLSLKERTKLKGLLEVVSSSAEFENIPIRRHEEPLLRRIYDRVPVKLDSADYEAPHFKTFLLLQAHFSRLQLPPDLAADQSMVLEKVMNLLSACVDVMSSNAWLNALGAMDLSQMCVQAMWETDSPLKQIPHFEPDVVKRCKEANIESVYDIMEMEDEQRNTLLQMDARQMRDVAAFVNSYPTLDVNYELVKGEYTAGSPIVLQVSLSRDVDEEDEDAGDATVVAPYFPGKKLANWWVVVGSPTSRQLLSIKRVTVTRSLGVKLEFTLPEGSHSLKLYVICDSYVGADHDIAMEPIDVAEGEESDSSDEDEESDDDKMKE</sequence>
<dbReference type="GO" id="GO:0003724">
    <property type="term" value="F:RNA helicase activity"/>
    <property type="evidence" value="ECO:0007669"/>
    <property type="project" value="UniProtKB-EC"/>
</dbReference>
<keyword evidence="9 12" id="KW-0408">Iron</keyword>
<evidence type="ECO:0000256" key="7">
    <source>
        <dbReference type="ARBA" id="ARBA00022806"/>
    </source>
</evidence>
<dbReference type="Pfam" id="PF21188">
    <property type="entry name" value="BRR2_plug"/>
    <property type="match status" value="1"/>
</dbReference>
<dbReference type="InterPro" id="IPR036390">
    <property type="entry name" value="WH_DNA-bd_sf"/>
</dbReference>
<evidence type="ECO:0000259" key="14">
    <source>
        <dbReference type="PROSITE" id="PS51192"/>
    </source>
</evidence>
<dbReference type="FunFam" id="2.60.40.150:FF:000004">
    <property type="entry name" value="RNA helicase, activating signal cointegrator 1"/>
    <property type="match status" value="1"/>
</dbReference>